<evidence type="ECO:0000313" key="2">
    <source>
        <dbReference type="Proteomes" id="UP000530928"/>
    </source>
</evidence>
<name>A0A7W0CJA0_9ACTN</name>
<evidence type="ECO:0008006" key="3">
    <source>
        <dbReference type="Google" id="ProtNLM"/>
    </source>
</evidence>
<keyword evidence="2" id="KW-1185">Reference proteome</keyword>
<organism evidence="1 2">
    <name type="scientific">Nonomuraea soli</name>
    <dbReference type="NCBI Taxonomy" id="1032476"/>
    <lineage>
        <taxon>Bacteria</taxon>
        <taxon>Bacillati</taxon>
        <taxon>Actinomycetota</taxon>
        <taxon>Actinomycetes</taxon>
        <taxon>Streptosporangiales</taxon>
        <taxon>Streptosporangiaceae</taxon>
        <taxon>Nonomuraea</taxon>
    </lineage>
</organism>
<sequence length="218" mass="24413">MERYEEALADFTTAIRLDPDDPADHLALAMIGGGTAVNNDRYQWVADIESDATEANLIALLVIDWLISEGIASRERTSTGAHLPGASYAINQDTSPANHVRRITVHKKRVICHPMKASFLTCPNCRERTPLREADLPAKAWNELFILAHHWTAGYADQRECASCNECASLEDWQVDPSWIFCHFALCFWNWEPLNPAIVDRLSAHLARHLVTIGPLGQ</sequence>
<dbReference type="AlphaFoldDB" id="A0A7W0CJA0"/>
<gene>
    <name evidence="1" type="ORF">HNR30_003450</name>
</gene>
<protein>
    <recommendedName>
        <fullName evidence="3">Tetratricopeptide repeat protein</fullName>
    </recommendedName>
</protein>
<dbReference type="Proteomes" id="UP000530928">
    <property type="component" value="Unassembled WGS sequence"/>
</dbReference>
<dbReference type="EMBL" id="JACDUR010000003">
    <property type="protein sequence ID" value="MBA2892109.1"/>
    <property type="molecule type" value="Genomic_DNA"/>
</dbReference>
<evidence type="ECO:0000313" key="1">
    <source>
        <dbReference type="EMBL" id="MBA2892109.1"/>
    </source>
</evidence>
<accession>A0A7W0CJA0</accession>
<proteinExistence type="predicted"/>
<reference evidence="1 2" key="1">
    <citation type="submission" date="2020-07" db="EMBL/GenBank/DDBJ databases">
        <title>Genomic Encyclopedia of Type Strains, Phase IV (KMG-IV): sequencing the most valuable type-strain genomes for metagenomic binning, comparative biology and taxonomic classification.</title>
        <authorList>
            <person name="Goeker M."/>
        </authorList>
    </citation>
    <scope>NUCLEOTIDE SEQUENCE [LARGE SCALE GENOMIC DNA]</scope>
    <source>
        <strain evidence="1 2">DSM 45533</strain>
    </source>
</reference>
<comment type="caution">
    <text evidence="1">The sequence shown here is derived from an EMBL/GenBank/DDBJ whole genome shotgun (WGS) entry which is preliminary data.</text>
</comment>